<evidence type="ECO:0000313" key="3">
    <source>
        <dbReference type="Proteomes" id="UP001143981"/>
    </source>
</evidence>
<keyword evidence="3" id="KW-1185">Reference proteome</keyword>
<accession>A0A9W8CWS4</accession>
<dbReference type="AlphaFoldDB" id="A0A9W8CWS4"/>
<proteinExistence type="predicted"/>
<dbReference type="Proteomes" id="UP001143981">
    <property type="component" value="Unassembled WGS sequence"/>
</dbReference>
<feature type="region of interest" description="Disordered" evidence="1">
    <location>
        <begin position="1"/>
        <end position="30"/>
    </location>
</feature>
<comment type="caution">
    <text evidence="2">The sequence shown here is derived from an EMBL/GenBank/DDBJ whole genome shotgun (WGS) entry which is preliminary data.</text>
</comment>
<evidence type="ECO:0000256" key="1">
    <source>
        <dbReference type="SAM" id="MobiDB-lite"/>
    </source>
</evidence>
<organism evidence="2 3">
    <name type="scientific">Coemansia biformis</name>
    <dbReference type="NCBI Taxonomy" id="1286918"/>
    <lineage>
        <taxon>Eukaryota</taxon>
        <taxon>Fungi</taxon>
        <taxon>Fungi incertae sedis</taxon>
        <taxon>Zoopagomycota</taxon>
        <taxon>Kickxellomycotina</taxon>
        <taxon>Kickxellomycetes</taxon>
        <taxon>Kickxellales</taxon>
        <taxon>Kickxellaceae</taxon>
        <taxon>Coemansia</taxon>
    </lineage>
</organism>
<reference evidence="2" key="1">
    <citation type="submission" date="2022-07" db="EMBL/GenBank/DDBJ databases">
        <title>Phylogenomic reconstructions and comparative analyses of Kickxellomycotina fungi.</title>
        <authorList>
            <person name="Reynolds N.K."/>
            <person name="Stajich J.E."/>
            <person name="Barry K."/>
            <person name="Grigoriev I.V."/>
            <person name="Crous P."/>
            <person name="Smith M.E."/>
        </authorList>
    </citation>
    <scope>NUCLEOTIDE SEQUENCE</scope>
    <source>
        <strain evidence="2">BCRC 34381</strain>
    </source>
</reference>
<dbReference type="EMBL" id="JANBOI010001351">
    <property type="protein sequence ID" value="KAJ1726828.1"/>
    <property type="molecule type" value="Genomic_DNA"/>
</dbReference>
<protein>
    <submittedName>
        <fullName evidence="2">Uncharacterized protein</fullName>
    </submittedName>
</protein>
<feature type="non-terminal residue" evidence="2">
    <location>
        <position position="80"/>
    </location>
</feature>
<evidence type="ECO:0000313" key="2">
    <source>
        <dbReference type="EMBL" id="KAJ1726828.1"/>
    </source>
</evidence>
<sequence length="80" mass="9202">MLHHMVPGMYDSCPVCHNRQPNGEPNPRPDHREDFAHYLVDCPCVRSFWLLMGRFLESTIQCAGSQRIDITPHQVDHGFG</sequence>
<name>A0A9W8CWS4_9FUNG</name>
<gene>
    <name evidence="2" type="ORF">LPJ61_004935</name>
</gene>